<protein>
    <submittedName>
        <fullName evidence="2">Ctl</fullName>
    </submittedName>
</protein>
<proteinExistence type="predicted"/>
<reference evidence="2" key="1">
    <citation type="submission" date="2019-08" db="EMBL/GenBank/DDBJ databases">
        <title>Alphabaculoviruses infecting Mamestra configurata in North America.</title>
        <authorList>
            <person name="Erlandson M.A."/>
            <person name="Baldwin D."/>
            <person name="Theilmann D.A."/>
        </authorList>
    </citation>
    <scope>NUCLEOTIDE SEQUENCE</scope>
    <source>
        <strain evidence="2">Ls</strain>
    </source>
</reference>
<evidence type="ECO:0000256" key="1">
    <source>
        <dbReference type="SAM" id="MobiDB-lite"/>
    </source>
</evidence>
<sequence length="66" mass="7752">MVKNLRKRQVQTKRTTSPVQVRVATLSGANKNQKPQNRPRYNIRSCTCNCAQCRCTPSRHNWRRPK</sequence>
<name>A0A7G7Y973_NPVMC</name>
<organism evidence="2">
    <name type="scientific">Mamestra configurata nucleopolyhedrovirus</name>
    <name type="common">MacoNPV</name>
    <dbReference type="NCBI Taxonomy" id="207830"/>
    <lineage>
        <taxon>Viruses</taxon>
        <taxon>Viruses incertae sedis</taxon>
        <taxon>Naldaviricetes</taxon>
        <taxon>Lefavirales</taxon>
        <taxon>Baculoviridae</taxon>
        <taxon>Alphabaculovirus</taxon>
        <taxon>Alphabaculovirus maconfiguratae</taxon>
    </lineage>
</organism>
<organismHost>
    <name type="scientific">Mamestra configurata</name>
    <name type="common">bertha armyworm</name>
    <dbReference type="NCBI Taxonomy" id="174822"/>
</organismHost>
<accession>A0A7G7Y973</accession>
<feature type="compositionally biased region" description="Basic residues" evidence="1">
    <location>
        <begin position="1"/>
        <end position="11"/>
    </location>
</feature>
<feature type="region of interest" description="Disordered" evidence="1">
    <location>
        <begin position="1"/>
        <end position="20"/>
    </location>
</feature>
<dbReference type="EMBL" id="MN395659">
    <property type="protein sequence ID" value="QNH90919.1"/>
    <property type="molecule type" value="Genomic_DNA"/>
</dbReference>
<evidence type="ECO:0000313" key="2">
    <source>
        <dbReference type="EMBL" id="QNH90919.1"/>
    </source>
</evidence>